<reference evidence="4" key="2">
    <citation type="submission" date="2021-05" db="UniProtKB">
        <authorList>
            <consortium name="EnsemblPlants"/>
        </authorList>
    </citation>
    <scope>IDENTIFICATION</scope>
    <source>
        <strain evidence="4">subsp. malaccensis</strain>
    </source>
</reference>
<keyword evidence="2" id="KW-0812">Transmembrane</keyword>
<dbReference type="Proteomes" id="UP000012960">
    <property type="component" value="Unplaced"/>
</dbReference>
<dbReference type="EnsemblPlants" id="Ma06_t14160.1">
    <property type="protein sequence ID" value="Ma06_p14160.1"/>
    <property type="gene ID" value="Ma06_g14160"/>
</dbReference>
<dbReference type="Gramene" id="Ma06_t14160.1">
    <property type="protein sequence ID" value="Ma06_p14160.1"/>
    <property type="gene ID" value="Ma06_g14160"/>
</dbReference>
<dbReference type="EMBL" id="HG996471">
    <property type="protein sequence ID" value="CAG1846217.1"/>
    <property type="molecule type" value="Genomic_DNA"/>
</dbReference>
<evidence type="ECO:0000256" key="2">
    <source>
        <dbReference type="SAM" id="Phobius"/>
    </source>
</evidence>
<feature type="region of interest" description="Disordered" evidence="1">
    <location>
        <begin position="103"/>
        <end position="123"/>
    </location>
</feature>
<evidence type="ECO:0000313" key="4">
    <source>
        <dbReference type="EnsemblPlants" id="Ma06_p14160.1"/>
    </source>
</evidence>
<keyword evidence="5" id="KW-1185">Reference proteome</keyword>
<keyword evidence="2" id="KW-1133">Transmembrane helix</keyword>
<dbReference type="AlphaFoldDB" id="A0A804JG32"/>
<name>A0A804JG32_MUSAM</name>
<dbReference type="InParanoid" id="A0A804JG32"/>
<feature type="compositionally biased region" description="Low complexity" evidence="1">
    <location>
        <begin position="18"/>
        <end position="27"/>
    </location>
</feature>
<keyword evidence="2" id="KW-0472">Membrane</keyword>
<protein>
    <submittedName>
        <fullName evidence="3">(wild Malaysian banana) hypothetical protein</fullName>
    </submittedName>
</protein>
<sequence>MAESRDPASCALPPSPVTRGSGRTRSGGLSRISRLWMEERPGSFTLRAGSAVLGFIAGENYGFDAYLSDRLDLFPPFLLSLYLDQELGALCNGGVTRPRKLYSPAVSSQERKQEDAEPSDDDDALLTEREAGDVAVSDSRAAQRSSVLVIIVFGGFYHVYVVRPWSSSFLLHTFYFGVRLWEKLGFRLVMF</sequence>
<evidence type="ECO:0000313" key="3">
    <source>
        <dbReference type="EMBL" id="CAG1846217.1"/>
    </source>
</evidence>
<accession>A0A804JG32</accession>
<feature type="transmembrane region" description="Helical" evidence="2">
    <location>
        <begin position="147"/>
        <end position="166"/>
    </location>
</feature>
<reference evidence="3" key="1">
    <citation type="submission" date="2021-03" db="EMBL/GenBank/DDBJ databases">
        <authorList>
            <consortium name="Genoscope - CEA"/>
            <person name="William W."/>
        </authorList>
    </citation>
    <scope>NUCLEOTIDE SEQUENCE</scope>
    <source>
        <strain evidence="3">Doubled-haploid Pahang</strain>
    </source>
</reference>
<evidence type="ECO:0000256" key="1">
    <source>
        <dbReference type="SAM" id="MobiDB-lite"/>
    </source>
</evidence>
<feature type="region of interest" description="Disordered" evidence="1">
    <location>
        <begin position="1"/>
        <end position="27"/>
    </location>
</feature>
<proteinExistence type="predicted"/>
<organism evidence="4 5">
    <name type="scientific">Musa acuminata subsp. malaccensis</name>
    <name type="common">Wild banana</name>
    <name type="synonym">Musa malaccensis</name>
    <dbReference type="NCBI Taxonomy" id="214687"/>
    <lineage>
        <taxon>Eukaryota</taxon>
        <taxon>Viridiplantae</taxon>
        <taxon>Streptophyta</taxon>
        <taxon>Embryophyta</taxon>
        <taxon>Tracheophyta</taxon>
        <taxon>Spermatophyta</taxon>
        <taxon>Magnoliopsida</taxon>
        <taxon>Liliopsida</taxon>
        <taxon>Zingiberales</taxon>
        <taxon>Musaceae</taxon>
        <taxon>Musa</taxon>
    </lineage>
</organism>
<evidence type="ECO:0000313" key="5">
    <source>
        <dbReference type="Proteomes" id="UP000012960"/>
    </source>
</evidence>
<gene>
    <name evidence="3" type="ORF">GSMUA_160120.1</name>
</gene>